<sequence>MYDTRRPHAQIMISYPFPQDSPPQVHASNMEKPLPPPIESSPLSAPSLWSPQEPSSSSGFSPMDKSRFSISPTSPAMPSKIRLHSKKPSLQNTMSWLTRTTSSASSSSHSMTVPYAKAARPMRISEPQFLDAGSTSSAGRCGILGSGAHVVRTPQEALEGSQVSVDPRPQSLAGLPVEPINEVEENMLPDGDDPATREEPEDSASEYEEDEREEAEDQTYRLNQLLDTQRHSGGSSEGHRVPPAYSPPRSSLSLSKSTPCLVTKNIPPSRPCPPPPPDVKITPLKLKHYSPLPFTPGLQTPSMPAHLANPAPQPPFDCIQLADISPKPVRGSIDPSRVIVTVDTTSDSHRTTLATLTSRPSHLGAHLLALLTHPVESRMHKDDADERSRYDDDESFGMRYDDNDEYSDSEGVQDLPSIFKQHLAASGLLPSSPVASVRPAPVTRMHIFLDRPSEPYEHVLAYLRSPDQPAILPTTLHLLPYTAAATASLVAVRDEAAYLGLADLSALCTTELRARYAPPAPSLPRPAHSRGPSAGSLHTFHARDSFASAGSSASTSASVEAGAGMGIGMPIHKRQMSRDRDGVVVPPVPSIPSQPTIIPPDHGHERSQSHSTPHDAPKTLRVRRAVAWV</sequence>
<keyword evidence="2" id="KW-1185">Reference proteome</keyword>
<dbReference type="Proteomes" id="UP000814128">
    <property type="component" value="Unassembled WGS sequence"/>
</dbReference>
<evidence type="ECO:0000313" key="2">
    <source>
        <dbReference type="Proteomes" id="UP000814128"/>
    </source>
</evidence>
<gene>
    <name evidence="1" type="ORF">K488DRAFT_81759</name>
</gene>
<dbReference type="EMBL" id="MU273468">
    <property type="protein sequence ID" value="KAI0036769.1"/>
    <property type="molecule type" value="Genomic_DNA"/>
</dbReference>
<evidence type="ECO:0000313" key="1">
    <source>
        <dbReference type="EMBL" id="KAI0036769.1"/>
    </source>
</evidence>
<organism evidence="1 2">
    <name type="scientific">Vararia minispora EC-137</name>
    <dbReference type="NCBI Taxonomy" id="1314806"/>
    <lineage>
        <taxon>Eukaryota</taxon>
        <taxon>Fungi</taxon>
        <taxon>Dikarya</taxon>
        <taxon>Basidiomycota</taxon>
        <taxon>Agaricomycotina</taxon>
        <taxon>Agaricomycetes</taxon>
        <taxon>Russulales</taxon>
        <taxon>Lachnocladiaceae</taxon>
        <taxon>Vararia</taxon>
    </lineage>
</organism>
<protein>
    <submittedName>
        <fullName evidence="1">Uncharacterized protein</fullName>
    </submittedName>
</protein>
<accession>A0ACB8QY37</accession>
<proteinExistence type="predicted"/>
<reference evidence="1" key="1">
    <citation type="submission" date="2021-02" db="EMBL/GenBank/DDBJ databases">
        <authorList>
            <consortium name="DOE Joint Genome Institute"/>
            <person name="Ahrendt S."/>
            <person name="Looney B.P."/>
            <person name="Miyauchi S."/>
            <person name="Morin E."/>
            <person name="Drula E."/>
            <person name="Courty P.E."/>
            <person name="Chicoki N."/>
            <person name="Fauchery L."/>
            <person name="Kohler A."/>
            <person name="Kuo A."/>
            <person name="Labutti K."/>
            <person name="Pangilinan J."/>
            <person name="Lipzen A."/>
            <person name="Riley R."/>
            <person name="Andreopoulos W."/>
            <person name="He G."/>
            <person name="Johnson J."/>
            <person name="Barry K.W."/>
            <person name="Grigoriev I.V."/>
            <person name="Nagy L."/>
            <person name="Hibbett D."/>
            <person name="Henrissat B."/>
            <person name="Matheny P.B."/>
            <person name="Labbe J."/>
            <person name="Martin F."/>
        </authorList>
    </citation>
    <scope>NUCLEOTIDE SEQUENCE</scope>
    <source>
        <strain evidence="1">EC-137</strain>
    </source>
</reference>
<reference evidence="1" key="2">
    <citation type="journal article" date="2022" name="New Phytol.">
        <title>Evolutionary transition to the ectomycorrhizal habit in the genomes of a hyperdiverse lineage of mushroom-forming fungi.</title>
        <authorList>
            <person name="Looney B."/>
            <person name="Miyauchi S."/>
            <person name="Morin E."/>
            <person name="Drula E."/>
            <person name="Courty P.E."/>
            <person name="Kohler A."/>
            <person name="Kuo A."/>
            <person name="LaButti K."/>
            <person name="Pangilinan J."/>
            <person name="Lipzen A."/>
            <person name="Riley R."/>
            <person name="Andreopoulos W."/>
            <person name="He G."/>
            <person name="Johnson J."/>
            <person name="Nolan M."/>
            <person name="Tritt A."/>
            <person name="Barry K.W."/>
            <person name="Grigoriev I.V."/>
            <person name="Nagy L.G."/>
            <person name="Hibbett D."/>
            <person name="Henrissat B."/>
            <person name="Matheny P.B."/>
            <person name="Labbe J."/>
            <person name="Martin F.M."/>
        </authorList>
    </citation>
    <scope>NUCLEOTIDE SEQUENCE</scope>
    <source>
        <strain evidence="1">EC-137</strain>
    </source>
</reference>
<name>A0ACB8QY37_9AGAM</name>
<comment type="caution">
    <text evidence="1">The sequence shown here is derived from an EMBL/GenBank/DDBJ whole genome shotgun (WGS) entry which is preliminary data.</text>
</comment>